<feature type="transmembrane region" description="Helical" evidence="8">
    <location>
        <begin position="408"/>
        <end position="436"/>
    </location>
</feature>
<evidence type="ECO:0000256" key="6">
    <source>
        <dbReference type="ARBA" id="ARBA00023180"/>
    </source>
</evidence>
<proteinExistence type="inferred from homology"/>
<gene>
    <name evidence="10" type="ORF">OLUC0939_LOCUS5587</name>
</gene>
<reference evidence="10" key="1">
    <citation type="submission" date="2021-01" db="EMBL/GenBank/DDBJ databases">
        <authorList>
            <person name="Corre E."/>
            <person name="Pelletier E."/>
            <person name="Niang G."/>
            <person name="Scheremetjew M."/>
            <person name="Finn R."/>
            <person name="Kale V."/>
            <person name="Holt S."/>
            <person name="Cochrane G."/>
            <person name="Meng A."/>
            <person name="Brown T."/>
            <person name="Cohen L."/>
        </authorList>
    </citation>
    <scope>NUCLEOTIDE SEQUENCE</scope>
    <source>
        <strain evidence="10">Clade-A-BCC118000</strain>
    </source>
</reference>
<keyword evidence="6" id="KW-0325">Glycoprotein</keyword>
<feature type="chain" id="PRO_5030715961" evidence="9">
    <location>
        <begin position="17"/>
        <end position="445"/>
    </location>
</feature>
<dbReference type="PANTHER" id="PTHR13624:SF6">
    <property type="entry name" value="EMEI"/>
    <property type="match status" value="1"/>
</dbReference>
<evidence type="ECO:0000256" key="2">
    <source>
        <dbReference type="ARBA" id="ARBA00009706"/>
    </source>
</evidence>
<dbReference type="EMBL" id="HBDX01006523">
    <property type="protein sequence ID" value="CAD8224847.1"/>
    <property type="molecule type" value="Transcribed_RNA"/>
</dbReference>
<evidence type="ECO:0000256" key="4">
    <source>
        <dbReference type="ARBA" id="ARBA00022989"/>
    </source>
</evidence>
<feature type="transmembrane region" description="Helical" evidence="8">
    <location>
        <begin position="172"/>
        <end position="191"/>
    </location>
</feature>
<feature type="signal peptide" evidence="9">
    <location>
        <begin position="1"/>
        <end position="16"/>
    </location>
</feature>
<evidence type="ECO:0000256" key="9">
    <source>
        <dbReference type="SAM" id="SignalP"/>
    </source>
</evidence>
<keyword evidence="9" id="KW-0732">Signal</keyword>
<dbReference type="InterPro" id="IPR019395">
    <property type="entry name" value="Transmembrane_161A/B"/>
</dbReference>
<feature type="transmembrane region" description="Helical" evidence="8">
    <location>
        <begin position="372"/>
        <end position="396"/>
    </location>
</feature>
<dbReference type="PROSITE" id="PS51257">
    <property type="entry name" value="PROKAR_LIPOPROTEIN"/>
    <property type="match status" value="1"/>
</dbReference>
<comment type="subcellular location">
    <subcellularLocation>
        <location evidence="1">Membrane</location>
        <topology evidence="1">Multi-pass membrane protein</topology>
    </subcellularLocation>
</comment>
<comment type="similarity">
    <text evidence="2">Belongs to the TMEM161 family.</text>
</comment>
<accession>A0A7R9T4J2</accession>
<feature type="transmembrane region" description="Helical" evidence="8">
    <location>
        <begin position="227"/>
        <end position="245"/>
    </location>
</feature>
<evidence type="ECO:0000256" key="7">
    <source>
        <dbReference type="SAM" id="MobiDB-lite"/>
    </source>
</evidence>
<dbReference type="GO" id="GO:0016020">
    <property type="term" value="C:membrane"/>
    <property type="evidence" value="ECO:0007669"/>
    <property type="project" value="UniProtKB-SubCell"/>
</dbReference>
<keyword evidence="5 8" id="KW-0472">Membrane</keyword>
<keyword evidence="4 8" id="KW-1133">Transmembrane helix</keyword>
<evidence type="ECO:0000256" key="3">
    <source>
        <dbReference type="ARBA" id="ARBA00022692"/>
    </source>
</evidence>
<dbReference type="AlphaFoldDB" id="A0A7R9T4J2"/>
<organism evidence="10">
    <name type="scientific">Ostreococcus sp. 'lucimarinus'</name>
    <dbReference type="NCBI Taxonomy" id="242159"/>
    <lineage>
        <taxon>Eukaryota</taxon>
        <taxon>Viridiplantae</taxon>
        <taxon>Chlorophyta</taxon>
        <taxon>Mamiellophyceae</taxon>
        <taxon>Mamiellales</taxon>
        <taxon>Bathycoccaceae</taxon>
        <taxon>Ostreococcus</taxon>
    </lineage>
</organism>
<dbReference type="PANTHER" id="PTHR13624">
    <property type="entry name" value="RE42071P"/>
    <property type="match status" value="1"/>
</dbReference>
<name>A0A7R9T4J2_9CHLO</name>
<sequence>MRSALSTLIAWTFACAAITHGGALDACTRACAQPLRYFYVPRVDDDDDGGDAARDGGADGNDDGGSRRRRRARERREKKEADAFARSAVASVDLAFESLRRRASFAEADACCFLGFLVACESVGAWALRACANAPDDALTPVLAAAGVVTACASLVAAYANRETTPSGERRVACGVGFAAWMASTFAVFLLPTTVVDFRHVESADAVNEALARGGATARASTLHAGLAHAVVGALIAALTLSSAVRMTKSYLTATNIPEWAATYAGTSSTPLWRRFVLHTTFAAPLLTLVVSAPSMLAEPLRWSDQSARDAQSISFIISGLCMFASMQPLTQAFLDGGLIAWYEVKEGTDRERLTEREHFIVSRKLDVTNHLVGKVLLQVAAPALLLLSCGVGAWSCGWTSASDASPISIVAAALFTNIGYFACAWSVITGAITIVMSQPLFTSR</sequence>
<protein>
    <submittedName>
        <fullName evidence="10">Uncharacterized protein</fullName>
    </submittedName>
</protein>
<keyword evidence="3 8" id="KW-0812">Transmembrane</keyword>
<evidence type="ECO:0000256" key="5">
    <source>
        <dbReference type="ARBA" id="ARBA00023136"/>
    </source>
</evidence>
<evidence type="ECO:0000256" key="8">
    <source>
        <dbReference type="SAM" id="Phobius"/>
    </source>
</evidence>
<evidence type="ECO:0000256" key="1">
    <source>
        <dbReference type="ARBA" id="ARBA00004141"/>
    </source>
</evidence>
<feature type="transmembrane region" description="Helical" evidence="8">
    <location>
        <begin position="138"/>
        <end position="160"/>
    </location>
</feature>
<evidence type="ECO:0000313" key="10">
    <source>
        <dbReference type="EMBL" id="CAD8224847.1"/>
    </source>
</evidence>
<feature type="transmembrane region" description="Helical" evidence="8">
    <location>
        <begin position="276"/>
        <end position="297"/>
    </location>
</feature>
<feature type="region of interest" description="Disordered" evidence="7">
    <location>
        <begin position="48"/>
        <end position="78"/>
    </location>
</feature>